<protein>
    <recommendedName>
        <fullName evidence="5">LRRCT domain-containing protein</fullName>
    </recommendedName>
</protein>
<dbReference type="EMBL" id="CAEY01000176">
    <property type="status" value="NOT_ANNOTATED_CDS"/>
    <property type="molecule type" value="Genomic_DNA"/>
</dbReference>
<dbReference type="InterPro" id="IPR032675">
    <property type="entry name" value="LRR_dom_sf"/>
</dbReference>
<evidence type="ECO:0000256" key="2">
    <source>
        <dbReference type="ARBA" id="ARBA00022737"/>
    </source>
</evidence>
<organism evidence="3 4">
    <name type="scientific">Tetranychus urticae</name>
    <name type="common">Two-spotted spider mite</name>
    <dbReference type="NCBI Taxonomy" id="32264"/>
    <lineage>
        <taxon>Eukaryota</taxon>
        <taxon>Metazoa</taxon>
        <taxon>Ecdysozoa</taxon>
        <taxon>Arthropoda</taxon>
        <taxon>Chelicerata</taxon>
        <taxon>Arachnida</taxon>
        <taxon>Acari</taxon>
        <taxon>Acariformes</taxon>
        <taxon>Trombidiformes</taxon>
        <taxon>Prostigmata</taxon>
        <taxon>Eleutherengona</taxon>
        <taxon>Raphignathae</taxon>
        <taxon>Tetranychoidea</taxon>
        <taxon>Tetranychidae</taxon>
        <taxon>Tetranychus</taxon>
    </lineage>
</organism>
<reference evidence="3" key="2">
    <citation type="submission" date="2015-06" db="UniProtKB">
        <authorList>
            <consortium name="EnsemblMetazoa"/>
        </authorList>
    </citation>
    <scope>IDENTIFICATION</scope>
</reference>
<keyword evidence="2" id="KW-0677">Repeat</keyword>
<keyword evidence="4" id="KW-1185">Reference proteome</keyword>
<keyword evidence="1" id="KW-0433">Leucine-rich repeat</keyword>
<dbReference type="STRING" id="32264.T1KKK5"/>
<dbReference type="eggNOG" id="KOG0619">
    <property type="taxonomic scope" value="Eukaryota"/>
</dbReference>
<evidence type="ECO:0000313" key="3">
    <source>
        <dbReference type="EnsemblMetazoa" id="tetur13g04060.1"/>
    </source>
</evidence>
<dbReference type="Pfam" id="PF13855">
    <property type="entry name" value="LRR_8"/>
    <property type="match status" value="1"/>
</dbReference>
<dbReference type="AlphaFoldDB" id="T1KKK5"/>
<dbReference type="PANTHER" id="PTHR24366">
    <property type="entry name" value="IG(IMMUNOGLOBULIN) AND LRR(LEUCINE RICH REPEAT) DOMAINS"/>
    <property type="match status" value="1"/>
</dbReference>
<dbReference type="SMART" id="SM00369">
    <property type="entry name" value="LRR_TYP"/>
    <property type="match status" value="3"/>
</dbReference>
<accession>T1KKK5</accession>
<dbReference type="SUPFAM" id="SSF52058">
    <property type="entry name" value="L domain-like"/>
    <property type="match status" value="1"/>
</dbReference>
<evidence type="ECO:0008006" key="5">
    <source>
        <dbReference type="Google" id="ProtNLM"/>
    </source>
</evidence>
<dbReference type="HOGENOM" id="CLU_728296_0_0_1"/>
<evidence type="ECO:0000256" key="1">
    <source>
        <dbReference type="ARBA" id="ARBA00022614"/>
    </source>
</evidence>
<dbReference type="Gene3D" id="3.80.10.10">
    <property type="entry name" value="Ribonuclease Inhibitor"/>
    <property type="match status" value="1"/>
</dbReference>
<reference evidence="4" key="1">
    <citation type="submission" date="2011-08" db="EMBL/GenBank/DDBJ databases">
        <authorList>
            <person name="Rombauts S."/>
        </authorList>
    </citation>
    <scope>NUCLEOTIDE SEQUENCE</scope>
    <source>
        <strain evidence="4">London</strain>
    </source>
</reference>
<dbReference type="PANTHER" id="PTHR24366:SF96">
    <property type="entry name" value="LEUCINE RICH REPEAT CONTAINING 53"/>
    <property type="match status" value="1"/>
</dbReference>
<dbReference type="Proteomes" id="UP000015104">
    <property type="component" value="Unassembled WGS sequence"/>
</dbReference>
<dbReference type="InterPro" id="IPR001611">
    <property type="entry name" value="Leu-rich_rpt"/>
</dbReference>
<proteinExistence type="predicted"/>
<dbReference type="EnsemblMetazoa" id="tetur13g04060.1">
    <property type="protein sequence ID" value="tetur13g04060.1"/>
    <property type="gene ID" value="tetur13g04060"/>
</dbReference>
<sequence length="380" mass="44009">MLTILTSINCQYDEAYYTSDYAIKCPPEREISPCKCNNSSGEMECYGVKINDCTIRQVFNQLANYYVNTAERHVKSLKLYKTEITHMTEDILGDMSLEAIDLNGNQNLSLTRIHRTSLVKSKETLKSFKLSGLSEASWISKEENDGSIFEIVDGFNQLNLFWVTDASIPKIQRSAFGRVELPKLTSVQLARDEIEELGDYAFYRLPNLTSLSIRDNLISRLTNHTFAFEKSSDELMILDLRGNLLQMENIEKDAFTRLRRPIHLNLEYNLIEYLDEDVFTPILTNLRSTISVNKNPIKCDCRMQWLKRDDHNYMDRVEGLVCPEATELWYFTVEDLLNECNETYRLEKLALSHSNSIQSQLLYIVLIIHLIFAHLTIHSI</sequence>
<evidence type="ECO:0000313" key="4">
    <source>
        <dbReference type="Proteomes" id="UP000015104"/>
    </source>
</evidence>
<name>T1KKK5_TETUR</name>
<dbReference type="InterPro" id="IPR003591">
    <property type="entry name" value="Leu-rich_rpt_typical-subtyp"/>
</dbReference>